<comment type="subcellular location">
    <subcellularLocation>
        <location evidence="1">Host endoplasmic reticulum membrane</location>
    </subcellularLocation>
</comment>
<sequence length="100" mass="11173">MQTAPREYSTSGPTAVPARTTNIQHYAPYSLYRFLSSHKLDWLLGIAVLVFLYVITAAPKEVCQVVITGESVVIRNCQQPDRILANLNLSPWNGVKFPLL</sequence>
<evidence type="ECO:0000256" key="9">
    <source>
        <dbReference type="ARBA" id="ARBA00023136"/>
    </source>
</evidence>
<proteinExistence type="inferred from homology"/>
<evidence type="ECO:0000256" key="1">
    <source>
        <dbReference type="ARBA" id="ARBA00004625"/>
    </source>
</evidence>
<evidence type="ECO:0000256" key="4">
    <source>
        <dbReference type="ARBA" id="ARBA00022448"/>
    </source>
</evidence>
<evidence type="ECO:0000256" key="13">
    <source>
        <dbReference type="SAM" id="Phobius"/>
    </source>
</evidence>
<protein>
    <recommendedName>
        <fullName evidence="3">Movement protein TGBp3</fullName>
    </recommendedName>
    <alternativeName>
        <fullName evidence="12">Triple gene block 3 protein</fullName>
    </alternativeName>
</protein>
<name>Q6XLP0_NMV</name>
<evidence type="ECO:0000313" key="14">
    <source>
        <dbReference type="EMBL" id="AAP51015.1"/>
    </source>
</evidence>
<keyword evidence="8" id="KW-0916">Viral movement protein</keyword>
<organism evidence="14">
    <name type="scientific">Narcissus mosaic virus strain New Zealand</name>
    <dbReference type="NCBI Taxonomy" id="231981"/>
    <lineage>
        <taxon>Viruses</taxon>
        <taxon>Riboviria</taxon>
        <taxon>Orthornavirae</taxon>
        <taxon>Kitrinoviricota</taxon>
        <taxon>Alsuviricetes</taxon>
        <taxon>Tymovirales</taxon>
        <taxon>Alphaflexiviridae</taxon>
        <taxon>Potexvirus</taxon>
        <taxon>Potexvirus narcissi</taxon>
        <taxon>Narcissus mosaic virus</taxon>
    </lineage>
</organism>
<evidence type="ECO:0000256" key="11">
    <source>
        <dbReference type="ARBA" id="ARBA00025270"/>
    </source>
</evidence>
<evidence type="ECO:0000256" key="7">
    <source>
        <dbReference type="ARBA" id="ARBA00022989"/>
    </source>
</evidence>
<evidence type="ECO:0000256" key="5">
    <source>
        <dbReference type="ARBA" id="ARBA00022692"/>
    </source>
</evidence>
<keyword evidence="9 13" id="KW-0472">Membrane</keyword>
<keyword evidence="7 13" id="KW-1133">Transmembrane helix</keyword>
<dbReference type="Pfam" id="PF02495">
    <property type="entry name" value="TGBp3"/>
    <property type="match status" value="1"/>
</dbReference>
<feature type="transmembrane region" description="Helical" evidence="13">
    <location>
        <begin position="40"/>
        <end position="58"/>
    </location>
</feature>
<evidence type="ECO:0000256" key="6">
    <source>
        <dbReference type="ARBA" id="ARBA00022870"/>
    </source>
</evidence>
<evidence type="ECO:0000256" key="12">
    <source>
        <dbReference type="ARBA" id="ARBA00033148"/>
    </source>
</evidence>
<keyword evidence="4" id="KW-0813">Transport</keyword>
<dbReference type="EMBL" id="AY225449">
    <property type="protein sequence ID" value="AAP51015.1"/>
    <property type="molecule type" value="Genomic_RNA"/>
</dbReference>
<dbReference type="GO" id="GO:0044167">
    <property type="term" value="C:host cell endoplasmic reticulum membrane"/>
    <property type="evidence" value="ECO:0007669"/>
    <property type="project" value="UniProtKB-SubCell"/>
</dbReference>
<dbReference type="GO" id="GO:0046740">
    <property type="term" value="P:transport of virus in host, cell to cell"/>
    <property type="evidence" value="ECO:0007669"/>
    <property type="project" value="UniProtKB-KW"/>
</dbReference>
<reference evidence="14" key="1">
    <citation type="submission" date="2003-01" db="EMBL/GenBank/DDBJ databases">
        <title>The complete nucleotide sequence of the narcissus mosaic virus New Zealand strain.</title>
        <authorList>
            <person name="Zhang G.G."/>
            <person name="Thrush A."/>
            <person name="Forster R.L."/>
        </authorList>
    </citation>
    <scope>NUCLEOTIDE SEQUENCE</scope>
    <source>
        <strain evidence="14">New Zealand</strain>
    </source>
</reference>
<keyword evidence="6" id="KW-1043">Host membrane</keyword>
<accession>Q6XLP0</accession>
<comment type="similarity">
    <text evidence="2">Belongs to the Tymovirales TGBp3 protein family.</text>
</comment>
<evidence type="ECO:0000256" key="3">
    <source>
        <dbReference type="ARBA" id="ARBA00013812"/>
    </source>
</evidence>
<keyword evidence="5 13" id="KW-0812">Transmembrane</keyword>
<evidence type="ECO:0000256" key="8">
    <source>
        <dbReference type="ARBA" id="ARBA00023031"/>
    </source>
</evidence>
<evidence type="ECO:0000256" key="2">
    <source>
        <dbReference type="ARBA" id="ARBA00010355"/>
    </source>
</evidence>
<comment type="function">
    <text evidence="11">Plays a role in viral cell-to-cell propagation, by facilitating genome transport to neighboring plant cells through plasmosdesmata. May induce the formation of granular vesicles derived from the Endoplasmic reticulum, which align on actin filaments.</text>
</comment>
<dbReference type="InterPro" id="IPR003411">
    <property type="entry name" value="TGBp3"/>
</dbReference>
<evidence type="ECO:0000256" key="10">
    <source>
        <dbReference type="ARBA" id="ARBA00023184"/>
    </source>
</evidence>
<keyword evidence="10" id="KW-1038">Host endoplasmic reticulum</keyword>